<dbReference type="Proteomes" id="UP000249464">
    <property type="component" value="Unassembled WGS sequence"/>
</dbReference>
<sequence length="112" mass="12135">MCRGCLCHLHHARDPDAEQGSSSASGSDSGRGQWGSVGRGGVGVGVDVGVGDRTRGGRAFALRGRFARRAELDPKMQKETTVAFLRKSKNALQRTSINQEIYKTGPFYTKHE</sequence>
<feature type="compositionally biased region" description="Low complexity" evidence="1">
    <location>
        <begin position="20"/>
        <end position="31"/>
    </location>
</feature>
<accession>A0A2X0MTH7</accession>
<feature type="compositionally biased region" description="Gly residues" evidence="1">
    <location>
        <begin position="32"/>
        <end position="48"/>
    </location>
</feature>
<proteinExistence type="predicted"/>
<name>A0A2X0MTH7_9BASI</name>
<reference evidence="2 3" key="1">
    <citation type="submission" date="2016-11" db="EMBL/GenBank/DDBJ databases">
        <authorList>
            <person name="Jaros S."/>
            <person name="Januszkiewicz K."/>
            <person name="Wedrychowicz H."/>
        </authorList>
    </citation>
    <scope>NUCLEOTIDE SEQUENCE [LARGE SCALE GENOMIC DNA]</scope>
</reference>
<protein>
    <submittedName>
        <fullName evidence="2">BQ5605_C042g12040 protein</fullName>
    </submittedName>
</protein>
<evidence type="ECO:0000313" key="2">
    <source>
        <dbReference type="EMBL" id="SGZ31917.1"/>
    </source>
</evidence>
<organism evidence="2 3">
    <name type="scientific">Microbotryum silenes-dioicae</name>
    <dbReference type="NCBI Taxonomy" id="796604"/>
    <lineage>
        <taxon>Eukaryota</taxon>
        <taxon>Fungi</taxon>
        <taxon>Dikarya</taxon>
        <taxon>Basidiomycota</taxon>
        <taxon>Pucciniomycotina</taxon>
        <taxon>Microbotryomycetes</taxon>
        <taxon>Microbotryales</taxon>
        <taxon>Microbotryaceae</taxon>
        <taxon>Microbotryum</taxon>
    </lineage>
</organism>
<keyword evidence="3" id="KW-1185">Reference proteome</keyword>
<gene>
    <name evidence="2" type="primary">BQ5605_C042g12040</name>
    <name evidence="2" type="ORF">BQ5605_C042G12040</name>
</gene>
<dbReference type="AlphaFoldDB" id="A0A2X0MTH7"/>
<feature type="region of interest" description="Disordered" evidence="1">
    <location>
        <begin position="13"/>
        <end position="48"/>
    </location>
</feature>
<evidence type="ECO:0000313" key="3">
    <source>
        <dbReference type="Proteomes" id="UP000249464"/>
    </source>
</evidence>
<evidence type="ECO:0000256" key="1">
    <source>
        <dbReference type="SAM" id="MobiDB-lite"/>
    </source>
</evidence>
<dbReference type="EMBL" id="FQNC01000116">
    <property type="protein sequence ID" value="SGZ31917.1"/>
    <property type="molecule type" value="Genomic_DNA"/>
</dbReference>